<sequence>MLKVSITTVERTVFSSDNVAKITLPTKEGVITVLPNHASLVSALSMGEAIVYTDESPNYMFLDGGVVEINDNTVHILATAAEQAEELDEARIEEARRRAEKILEENPVDVDLAKVETSLQRELMKQKLVRKWQQYK</sequence>
<evidence type="ECO:0000256" key="5">
    <source>
        <dbReference type="ARBA" id="ARBA00023136"/>
    </source>
</evidence>
<evidence type="ECO:0000256" key="10">
    <source>
        <dbReference type="SAM" id="Coils"/>
    </source>
</evidence>
<dbReference type="EMBL" id="JAGQKX010000046">
    <property type="protein sequence ID" value="MCA9390208.1"/>
    <property type="molecule type" value="Genomic_DNA"/>
</dbReference>
<keyword evidence="6 8" id="KW-0139">CF(1)</keyword>
<dbReference type="InterPro" id="IPR020546">
    <property type="entry name" value="ATP_synth_F1_dsu/esu_N"/>
</dbReference>
<protein>
    <recommendedName>
        <fullName evidence="8">ATP synthase epsilon chain</fullName>
    </recommendedName>
    <alternativeName>
        <fullName evidence="8">ATP synthase F1 sector epsilon subunit</fullName>
    </alternativeName>
    <alternativeName>
        <fullName evidence="8">F-ATPase epsilon subunit</fullName>
    </alternativeName>
</protein>
<dbReference type="HAMAP" id="MF_00530">
    <property type="entry name" value="ATP_synth_epsil_bac"/>
    <property type="match status" value="1"/>
</dbReference>
<comment type="subcellular location">
    <subcellularLocation>
        <location evidence="1 8">Cell membrane</location>
        <topology evidence="1 8">Peripheral membrane protein</topology>
    </subcellularLocation>
</comment>
<feature type="coiled-coil region" evidence="10">
    <location>
        <begin position="78"/>
        <end position="105"/>
    </location>
</feature>
<accession>A0A955RQ48</accession>
<evidence type="ECO:0000256" key="7">
    <source>
        <dbReference type="ARBA" id="ARBA00023310"/>
    </source>
</evidence>
<keyword evidence="5 8" id="KW-0472">Membrane</keyword>
<proteinExistence type="inferred from homology"/>
<reference evidence="12" key="2">
    <citation type="journal article" date="2021" name="Microbiome">
        <title>Successional dynamics and alternative stable states in a saline activated sludge microbial community over 9 years.</title>
        <authorList>
            <person name="Wang Y."/>
            <person name="Ye J."/>
            <person name="Ju F."/>
            <person name="Liu L."/>
            <person name="Boyd J.A."/>
            <person name="Deng Y."/>
            <person name="Parks D.H."/>
            <person name="Jiang X."/>
            <person name="Yin X."/>
            <person name="Woodcroft B.J."/>
            <person name="Tyson G.W."/>
            <person name="Hugenholtz P."/>
            <person name="Polz M.F."/>
            <person name="Zhang T."/>
        </authorList>
    </citation>
    <scope>NUCLEOTIDE SEQUENCE</scope>
    <source>
        <strain evidence="12">HKST-UBA01</strain>
    </source>
</reference>
<dbReference type="AlphaFoldDB" id="A0A955RQ48"/>
<dbReference type="PANTHER" id="PTHR13822">
    <property type="entry name" value="ATP SYNTHASE DELTA/EPSILON CHAIN"/>
    <property type="match status" value="1"/>
</dbReference>
<keyword evidence="8" id="KW-0375">Hydrogen ion transport</keyword>
<dbReference type="GO" id="GO:0045259">
    <property type="term" value="C:proton-transporting ATP synthase complex"/>
    <property type="evidence" value="ECO:0007669"/>
    <property type="project" value="UniProtKB-KW"/>
</dbReference>
<evidence type="ECO:0000256" key="4">
    <source>
        <dbReference type="ARBA" id="ARBA00023065"/>
    </source>
</evidence>
<evidence type="ECO:0000256" key="3">
    <source>
        <dbReference type="ARBA" id="ARBA00022448"/>
    </source>
</evidence>
<comment type="function">
    <text evidence="8">Produces ATP from ADP in the presence of a proton gradient across the membrane.</text>
</comment>
<evidence type="ECO:0000259" key="11">
    <source>
        <dbReference type="Pfam" id="PF02823"/>
    </source>
</evidence>
<evidence type="ECO:0000313" key="12">
    <source>
        <dbReference type="EMBL" id="MCA9390208.1"/>
    </source>
</evidence>
<dbReference type="GO" id="GO:0046933">
    <property type="term" value="F:proton-transporting ATP synthase activity, rotational mechanism"/>
    <property type="evidence" value="ECO:0007669"/>
    <property type="project" value="UniProtKB-UniRule"/>
</dbReference>
<keyword evidence="8" id="KW-1003">Cell membrane</keyword>
<gene>
    <name evidence="8 12" type="primary">atpC</name>
    <name evidence="12" type="ORF">KC571_02285</name>
</gene>
<evidence type="ECO:0000256" key="2">
    <source>
        <dbReference type="ARBA" id="ARBA00005712"/>
    </source>
</evidence>
<dbReference type="InterPro" id="IPR001469">
    <property type="entry name" value="ATP_synth_F1_dsu/esu"/>
</dbReference>
<comment type="similarity">
    <text evidence="2 8 9">Belongs to the ATPase epsilon chain family.</text>
</comment>
<dbReference type="Gene3D" id="1.20.5.440">
    <property type="entry name" value="ATP synthase delta/epsilon subunit, C-terminal domain"/>
    <property type="match status" value="1"/>
</dbReference>
<dbReference type="NCBIfam" id="TIGR01216">
    <property type="entry name" value="ATP_synt_epsi"/>
    <property type="match status" value="1"/>
</dbReference>
<dbReference type="SUPFAM" id="SSF51344">
    <property type="entry name" value="Epsilon subunit of F1F0-ATP synthase N-terminal domain"/>
    <property type="match status" value="1"/>
</dbReference>
<evidence type="ECO:0000256" key="6">
    <source>
        <dbReference type="ARBA" id="ARBA00023196"/>
    </source>
</evidence>
<organism evidence="12 13">
    <name type="scientific">candidate division WWE3 bacterium</name>
    <dbReference type="NCBI Taxonomy" id="2053526"/>
    <lineage>
        <taxon>Bacteria</taxon>
        <taxon>Katanobacteria</taxon>
    </lineage>
</organism>
<dbReference type="InterPro" id="IPR036771">
    <property type="entry name" value="ATPsynth_dsu/esu_N"/>
</dbReference>
<dbReference type="PANTHER" id="PTHR13822:SF10">
    <property type="entry name" value="ATP SYNTHASE EPSILON CHAIN, CHLOROPLASTIC"/>
    <property type="match status" value="1"/>
</dbReference>
<dbReference type="GO" id="GO:0005886">
    <property type="term" value="C:plasma membrane"/>
    <property type="evidence" value="ECO:0007669"/>
    <property type="project" value="UniProtKB-SubCell"/>
</dbReference>
<dbReference type="SUPFAM" id="SSF46604">
    <property type="entry name" value="Epsilon subunit of F1F0-ATP synthase C-terminal domain"/>
    <property type="match status" value="1"/>
</dbReference>
<dbReference type="InterPro" id="IPR036794">
    <property type="entry name" value="ATP_F1_dsu/esu_C_sf"/>
</dbReference>
<keyword evidence="4 8" id="KW-0406">Ion transport</keyword>
<evidence type="ECO:0000256" key="1">
    <source>
        <dbReference type="ARBA" id="ARBA00004202"/>
    </source>
</evidence>
<evidence type="ECO:0000256" key="9">
    <source>
        <dbReference type="RuleBase" id="RU003656"/>
    </source>
</evidence>
<dbReference type="GO" id="GO:0005524">
    <property type="term" value="F:ATP binding"/>
    <property type="evidence" value="ECO:0007669"/>
    <property type="project" value="UniProtKB-UniRule"/>
</dbReference>
<comment type="caution">
    <text evidence="12">The sequence shown here is derived from an EMBL/GenBank/DDBJ whole genome shotgun (WGS) entry which is preliminary data.</text>
</comment>
<feature type="domain" description="ATP synthase F1 complex delta/epsilon subunit N-terminal" evidence="11">
    <location>
        <begin position="2"/>
        <end position="81"/>
    </location>
</feature>
<comment type="subunit">
    <text evidence="8 9">F-type ATPases have 2 components, CF(1) - the catalytic core - and CF(0) - the membrane proton channel. CF(1) has five subunits: alpha(3), beta(3), gamma(1), delta(1), epsilon(1). CF(0) has three main subunits: a, b and c.</text>
</comment>
<name>A0A955RQ48_UNCKA</name>
<reference evidence="12" key="1">
    <citation type="submission" date="2020-04" db="EMBL/GenBank/DDBJ databases">
        <authorList>
            <person name="Zhang T."/>
        </authorList>
    </citation>
    <scope>NUCLEOTIDE SEQUENCE</scope>
    <source>
        <strain evidence="12">HKST-UBA01</strain>
    </source>
</reference>
<keyword evidence="7 8" id="KW-0066">ATP synthesis</keyword>
<evidence type="ECO:0000313" key="13">
    <source>
        <dbReference type="Proteomes" id="UP000701698"/>
    </source>
</evidence>
<dbReference type="CDD" id="cd12152">
    <property type="entry name" value="F1-ATPase_delta"/>
    <property type="match status" value="1"/>
</dbReference>
<dbReference type="Pfam" id="PF02823">
    <property type="entry name" value="ATP-synt_DE_N"/>
    <property type="match status" value="1"/>
</dbReference>
<evidence type="ECO:0000256" key="8">
    <source>
        <dbReference type="HAMAP-Rule" id="MF_00530"/>
    </source>
</evidence>
<keyword evidence="10" id="KW-0175">Coiled coil</keyword>
<dbReference type="Proteomes" id="UP000701698">
    <property type="component" value="Unassembled WGS sequence"/>
</dbReference>
<dbReference type="Gene3D" id="2.60.15.10">
    <property type="entry name" value="F0F1 ATP synthase delta/epsilon subunit, N-terminal"/>
    <property type="match status" value="1"/>
</dbReference>
<keyword evidence="3 8" id="KW-0813">Transport</keyword>